<dbReference type="GO" id="GO:0000009">
    <property type="term" value="F:alpha-1,6-mannosyltransferase activity"/>
    <property type="evidence" value="ECO:0007669"/>
    <property type="project" value="InterPro"/>
</dbReference>
<feature type="transmembrane region" description="Helical" evidence="10">
    <location>
        <begin position="342"/>
        <end position="365"/>
    </location>
</feature>
<evidence type="ECO:0000256" key="5">
    <source>
        <dbReference type="ARBA" id="ARBA00022679"/>
    </source>
</evidence>
<evidence type="ECO:0000313" key="11">
    <source>
        <dbReference type="EMBL" id="OGK54603.1"/>
    </source>
</evidence>
<evidence type="ECO:0000256" key="9">
    <source>
        <dbReference type="ARBA" id="ARBA00023136"/>
    </source>
</evidence>
<evidence type="ECO:0000256" key="2">
    <source>
        <dbReference type="ARBA" id="ARBA00004687"/>
    </source>
</evidence>
<gene>
    <name evidence="11" type="ORF">A3H78_01820</name>
</gene>
<evidence type="ECO:0000256" key="3">
    <source>
        <dbReference type="ARBA" id="ARBA00022502"/>
    </source>
</evidence>
<feature type="transmembrane region" description="Helical" evidence="10">
    <location>
        <begin position="127"/>
        <end position="158"/>
    </location>
</feature>
<feature type="transmembrane region" description="Helical" evidence="10">
    <location>
        <begin position="263"/>
        <end position="283"/>
    </location>
</feature>
<comment type="caution">
    <text evidence="11">The sequence shown here is derived from an EMBL/GenBank/DDBJ whole genome shotgun (WGS) entry which is preliminary data.</text>
</comment>
<comment type="subcellular location">
    <subcellularLocation>
        <location evidence="1">Endoplasmic reticulum membrane</location>
        <topology evidence="1">Multi-pass membrane protein</topology>
    </subcellularLocation>
</comment>
<keyword evidence="6 10" id="KW-0812">Transmembrane</keyword>
<keyword evidence="8 10" id="KW-1133">Transmembrane helix</keyword>
<dbReference type="UniPathway" id="UPA00196"/>
<organism evidence="11 12">
    <name type="scientific">Candidatus Roizmanbacteria bacterium RIFCSPLOWO2_02_FULL_36_11</name>
    <dbReference type="NCBI Taxonomy" id="1802071"/>
    <lineage>
        <taxon>Bacteria</taxon>
        <taxon>Candidatus Roizmaniibacteriota</taxon>
    </lineage>
</organism>
<evidence type="ECO:0000256" key="8">
    <source>
        <dbReference type="ARBA" id="ARBA00022989"/>
    </source>
</evidence>
<feature type="transmembrane region" description="Helical" evidence="10">
    <location>
        <begin position="318"/>
        <end position="335"/>
    </location>
</feature>
<dbReference type="AlphaFoldDB" id="A0A1F7JG59"/>
<sequence>MKKVLSIYFIRLFFIFSIAYIAGFLLPYKGFFPYKELLNVYNLPIFIKAFANFDGLHYISIAQSGYYQYQQAFFPLYPIIIRVVAIFVGKNYLISGLLISNLSFLLACIVMYKLLHLLKYQNVPWFILLLFLFPSSFYFSTVYTESFFLLLFLLVIYLHLKKKYWISAIFSFFCVLTRLIGLFTLIFYLPFKKKQSSIVWLIIFPIFGLIIYMIYLFLTVQDPLFFLNSQPIFGAHRSTSLIFLPQVYYRYLKIFITANKDNAYFTALIEFFIFNFVFFILILDFKKRYKTNIELTLLNIFSLVNLILPTLTGTFSSIPRYAVMSLSIFFYLGELKNRSIKIIIAVLFFCLQVIMLSLFIQGYFIG</sequence>
<feature type="transmembrane region" description="Helical" evidence="10">
    <location>
        <begin position="198"/>
        <end position="218"/>
    </location>
</feature>
<dbReference type="InterPro" id="IPR007315">
    <property type="entry name" value="PIG-V/Gpi18"/>
</dbReference>
<dbReference type="PANTHER" id="PTHR12468:SF2">
    <property type="entry name" value="GPI MANNOSYLTRANSFERASE 2"/>
    <property type="match status" value="1"/>
</dbReference>
<proteinExistence type="predicted"/>
<feature type="transmembrane region" description="Helical" evidence="10">
    <location>
        <begin position="40"/>
        <end position="60"/>
    </location>
</feature>
<accession>A0A1F7JG59</accession>
<feature type="transmembrane region" description="Helical" evidence="10">
    <location>
        <begin position="7"/>
        <end position="28"/>
    </location>
</feature>
<feature type="transmembrane region" description="Helical" evidence="10">
    <location>
        <begin position="72"/>
        <end position="88"/>
    </location>
</feature>
<feature type="transmembrane region" description="Helical" evidence="10">
    <location>
        <begin position="164"/>
        <end position="191"/>
    </location>
</feature>
<dbReference type="GO" id="GO:0016020">
    <property type="term" value="C:membrane"/>
    <property type="evidence" value="ECO:0007669"/>
    <property type="project" value="GOC"/>
</dbReference>
<evidence type="ECO:0008006" key="13">
    <source>
        <dbReference type="Google" id="ProtNLM"/>
    </source>
</evidence>
<keyword evidence="9 10" id="KW-0472">Membrane</keyword>
<evidence type="ECO:0000256" key="4">
    <source>
        <dbReference type="ARBA" id="ARBA00022676"/>
    </source>
</evidence>
<evidence type="ECO:0000256" key="10">
    <source>
        <dbReference type="SAM" id="Phobius"/>
    </source>
</evidence>
<feature type="transmembrane region" description="Helical" evidence="10">
    <location>
        <begin position="295"/>
        <end position="312"/>
    </location>
</feature>
<dbReference type="GO" id="GO:0006506">
    <property type="term" value="P:GPI anchor biosynthetic process"/>
    <property type="evidence" value="ECO:0007669"/>
    <property type="project" value="UniProtKB-UniPathway"/>
</dbReference>
<comment type="pathway">
    <text evidence="2">Glycolipid biosynthesis; glycosylphosphatidylinositol-anchor biosynthesis.</text>
</comment>
<keyword evidence="7" id="KW-0256">Endoplasmic reticulum</keyword>
<evidence type="ECO:0000256" key="6">
    <source>
        <dbReference type="ARBA" id="ARBA00022692"/>
    </source>
</evidence>
<dbReference type="GO" id="GO:0031501">
    <property type="term" value="C:mannosyltransferase complex"/>
    <property type="evidence" value="ECO:0007669"/>
    <property type="project" value="TreeGrafter"/>
</dbReference>
<reference evidence="11 12" key="1">
    <citation type="journal article" date="2016" name="Nat. Commun.">
        <title>Thousands of microbial genomes shed light on interconnected biogeochemical processes in an aquifer system.</title>
        <authorList>
            <person name="Anantharaman K."/>
            <person name="Brown C.T."/>
            <person name="Hug L.A."/>
            <person name="Sharon I."/>
            <person name="Castelle C.J."/>
            <person name="Probst A.J."/>
            <person name="Thomas B.C."/>
            <person name="Singh A."/>
            <person name="Wilkins M.J."/>
            <person name="Karaoz U."/>
            <person name="Brodie E.L."/>
            <person name="Williams K.H."/>
            <person name="Hubbard S.S."/>
            <person name="Banfield J.F."/>
        </authorList>
    </citation>
    <scope>NUCLEOTIDE SEQUENCE [LARGE SCALE GENOMIC DNA]</scope>
</reference>
<dbReference type="PANTHER" id="PTHR12468">
    <property type="entry name" value="GPI MANNOSYLTRANSFERASE 2"/>
    <property type="match status" value="1"/>
</dbReference>
<evidence type="ECO:0000256" key="1">
    <source>
        <dbReference type="ARBA" id="ARBA00004477"/>
    </source>
</evidence>
<keyword evidence="4" id="KW-0328">Glycosyltransferase</keyword>
<feature type="transmembrane region" description="Helical" evidence="10">
    <location>
        <begin position="94"/>
        <end position="115"/>
    </location>
</feature>
<evidence type="ECO:0000256" key="7">
    <source>
        <dbReference type="ARBA" id="ARBA00022824"/>
    </source>
</evidence>
<dbReference type="Proteomes" id="UP000177418">
    <property type="component" value="Unassembled WGS sequence"/>
</dbReference>
<evidence type="ECO:0000313" key="12">
    <source>
        <dbReference type="Proteomes" id="UP000177418"/>
    </source>
</evidence>
<keyword evidence="5" id="KW-0808">Transferase</keyword>
<protein>
    <recommendedName>
        <fullName evidence="13">Glycosyltransferase RgtA/B/C/D-like domain-containing protein</fullName>
    </recommendedName>
</protein>
<keyword evidence="3" id="KW-0337">GPI-anchor biosynthesis</keyword>
<name>A0A1F7JG59_9BACT</name>
<dbReference type="EMBL" id="MGAV01000014">
    <property type="protein sequence ID" value="OGK54603.1"/>
    <property type="molecule type" value="Genomic_DNA"/>
</dbReference>
<dbReference type="GO" id="GO:0004376">
    <property type="term" value="F:GPI mannosyltransferase activity"/>
    <property type="evidence" value="ECO:0007669"/>
    <property type="project" value="InterPro"/>
</dbReference>